<reference evidence="1" key="2">
    <citation type="journal article" date="2015" name="Fish Shellfish Immunol.">
        <title>Early steps in the European eel (Anguilla anguilla)-Vibrio vulnificus interaction in the gills: Role of the RtxA13 toxin.</title>
        <authorList>
            <person name="Callol A."/>
            <person name="Pajuelo D."/>
            <person name="Ebbesson L."/>
            <person name="Teles M."/>
            <person name="MacKenzie S."/>
            <person name="Amaro C."/>
        </authorList>
    </citation>
    <scope>NUCLEOTIDE SEQUENCE</scope>
</reference>
<sequence>MLQQLAICTLSLLHNIKLSAIQDLATKLQHTKKSV</sequence>
<evidence type="ECO:0000313" key="1">
    <source>
        <dbReference type="EMBL" id="JAI06150.1"/>
    </source>
</evidence>
<name>A0A0E9XU03_ANGAN</name>
<organism evidence="1">
    <name type="scientific">Anguilla anguilla</name>
    <name type="common">European freshwater eel</name>
    <name type="synonym">Muraena anguilla</name>
    <dbReference type="NCBI Taxonomy" id="7936"/>
    <lineage>
        <taxon>Eukaryota</taxon>
        <taxon>Metazoa</taxon>
        <taxon>Chordata</taxon>
        <taxon>Craniata</taxon>
        <taxon>Vertebrata</taxon>
        <taxon>Euteleostomi</taxon>
        <taxon>Actinopterygii</taxon>
        <taxon>Neopterygii</taxon>
        <taxon>Teleostei</taxon>
        <taxon>Anguilliformes</taxon>
        <taxon>Anguillidae</taxon>
        <taxon>Anguilla</taxon>
    </lineage>
</organism>
<dbReference type="EMBL" id="GBXM01002428">
    <property type="protein sequence ID" value="JAI06150.1"/>
    <property type="molecule type" value="Transcribed_RNA"/>
</dbReference>
<reference evidence="1" key="1">
    <citation type="submission" date="2014-11" db="EMBL/GenBank/DDBJ databases">
        <authorList>
            <person name="Amaro Gonzalez C."/>
        </authorList>
    </citation>
    <scope>NUCLEOTIDE SEQUENCE</scope>
</reference>
<dbReference type="AlphaFoldDB" id="A0A0E9XU03"/>
<protein>
    <submittedName>
        <fullName evidence="1">Uncharacterized protein</fullName>
    </submittedName>
</protein>
<proteinExistence type="predicted"/>
<accession>A0A0E9XU03</accession>